<keyword evidence="4" id="KW-0904">Protein phosphatase</keyword>
<evidence type="ECO:0000259" key="6">
    <source>
        <dbReference type="SMART" id="SM00226"/>
    </source>
</evidence>
<dbReference type="Proteomes" id="UP000216533">
    <property type="component" value="Unassembled WGS sequence"/>
</dbReference>
<dbReference type="InterPro" id="IPR023485">
    <property type="entry name" value="Ptyr_pPase"/>
</dbReference>
<dbReference type="PANTHER" id="PTHR11717:SF7">
    <property type="entry name" value="LOW MOLECULAR WEIGHT PHOSPHOTYROSINE PROTEIN PHOSPHATASE"/>
    <property type="match status" value="1"/>
</dbReference>
<organism evidence="7 8">
    <name type="scientific">Parenemella sanctibonifatiensis</name>
    <dbReference type="NCBI Taxonomy" id="2016505"/>
    <lineage>
        <taxon>Bacteria</taxon>
        <taxon>Bacillati</taxon>
        <taxon>Actinomycetota</taxon>
        <taxon>Actinomycetes</taxon>
        <taxon>Propionibacteriales</taxon>
        <taxon>Propionibacteriaceae</taxon>
        <taxon>Parenemella</taxon>
    </lineage>
</organism>
<sequence>MRVLTICHGNICRSPMAAMVLADALRSEGLDAEVISAGVSAEESGNPIDPRARRTLERHGIPVTDHVARQVTAADLADADLVIAMTPGHLRQLDAINGAPVEQAVLLTSFDPDAEPGAAVPDPWYGDESDFEDTLAAIRAALPGMVSQVRAED</sequence>
<dbReference type="GO" id="GO:0004725">
    <property type="term" value="F:protein tyrosine phosphatase activity"/>
    <property type="evidence" value="ECO:0007669"/>
    <property type="project" value="UniProtKB-EC"/>
</dbReference>
<dbReference type="EC" id="3.1.3.48" evidence="2"/>
<accession>A0A255E3L2</accession>
<evidence type="ECO:0000256" key="5">
    <source>
        <dbReference type="PIRSR" id="PIRSR617867-1"/>
    </source>
</evidence>
<feature type="domain" description="Phosphotyrosine protein phosphatase I" evidence="6">
    <location>
        <begin position="1"/>
        <end position="148"/>
    </location>
</feature>
<dbReference type="CDD" id="cd16343">
    <property type="entry name" value="LMWPTP"/>
    <property type="match status" value="1"/>
</dbReference>
<dbReference type="InterPro" id="IPR036196">
    <property type="entry name" value="Ptyr_pPase_sf"/>
</dbReference>
<evidence type="ECO:0000256" key="1">
    <source>
        <dbReference type="ARBA" id="ARBA00011063"/>
    </source>
</evidence>
<evidence type="ECO:0000256" key="4">
    <source>
        <dbReference type="ARBA" id="ARBA00022912"/>
    </source>
</evidence>
<dbReference type="PRINTS" id="PR00719">
    <property type="entry name" value="LMWPTPASE"/>
</dbReference>
<keyword evidence="3" id="KW-0378">Hydrolase</keyword>
<proteinExistence type="inferred from homology"/>
<dbReference type="Pfam" id="PF01451">
    <property type="entry name" value="LMWPc"/>
    <property type="match status" value="1"/>
</dbReference>
<comment type="caution">
    <text evidence="7">The sequence shown here is derived from an EMBL/GenBank/DDBJ whole genome shotgun (WGS) entry which is preliminary data.</text>
</comment>
<gene>
    <name evidence="7" type="ORF">CGZ92_13785</name>
</gene>
<dbReference type="InterPro" id="IPR017867">
    <property type="entry name" value="Tyr_phospatase_low_mol_wt"/>
</dbReference>
<dbReference type="Gene3D" id="3.40.50.2300">
    <property type="match status" value="1"/>
</dbReference>
<dbReference type="SMART" id="SM00226">
    <property type="entry name" value="LMWPc"/>
    <property type="match status" value="1"/>
</dbReference>
<name>A0A255E3L2_9ACTN</name>
<dbReference type="AlphaFoldDB" id="A0A255E3L2"/>
<evidence type="ECO:0000256" key="2">
    <source>
        <dbReference type="ARBA" id="ARBA00013064"/>
    </source>
</evidence>
<dbReference type="InterPro" id="IPR050438">
    <property type="entry name" value="LMW_PTPase"/>
</dbReference>
<feature type="active site" description="Nucleophile" evidence="5">
    <location>
        <position position="13"/>
    </location>
</feature>
<reference evidence="7 8" key="1">
    <citation type="submission" date="2017-07" db="EMBL/GenBank/DDBJ databases">
        <title>Draft whole genome sequences of clinical Proprionibacteriaceae strains.</title>
        <authorList>
            <person name="Bernier A.-M."/>
            <person name="Bernard K."/>
            <person name="Domingo M.-C."/>
        </authorList>
    </citation>
    <scope>NUCLEOTIDE SEQUENCE [LARGE SCALE GENOMIC DNA]</scope>
    <source>
        <strain evidence="7 8">NML 160184</strain>
    </source>
</reference>
<evidence type="ECO:0000313" key="8">
    <source>
        <dbReference type="Proteomes" id="UP000216533"/>
    </source>
</evidence>
<feature type="active site" description="Proton donor" evidence="5">
    <location>
        <position position="122"/>
    </location>
</feature>
<dbReference type="RefSeq" id="WP_094451946.1">
    <property type="nucleotide sequence ID" value="NZ_NMVI01000029.1"/>
</dbReference>
<protein>
    <recommendedName>
        <fullName evidence="2">protein-tyrosine-phosphatase</fullName>
        <ecNumber evidence="2">3.1.3.48</ecNumber>
    </recommendedName>
</protein>
<dbReference type="PANTHER" id="PTHR11717">
    <property type="entry name" value="LOW MOLECULAR WEIGHT PROTEIN TYROSINE PHOSPHATASE"/>
    <property type="match status" value="1"/>
</dbReference>
<dbReference type="EMBL" id="NMVI01000029">
    <property type="protein sequence ID" value="OYN84115.1"/>
    <property type="molecule type" value="Genomic_DNA"/>
</dbReference>
<comment type="similarity">
    <text evidence="1">Belongs to the low molecular weight phosphotyrosine protein phosphatase family.</text>
</comment>
<dbReference type="SUPFAM" id="SSF52788">
    <property type="entry name" value="Phosphotyrosine protein phosphatases I"/>
    <property type="match status" value="1"/>
</dbReference>
<feature type="active site" description="Nucleophile" evidence="5">
    <location>
        <position position="7"/>
    </location>
</feature>
<evidence type="ECO:0000256" key="3">
    <source>
        <dbReference type="ARBA" id="ARBA00022801"/>
    </source>
</evidence>
<evidence type="ECO:0000313" key="7">
    <source>
        <dbReference type="EMBL" id="OYN84115.1"/>
    </source>
</evidence>